<evidence type="ECO:0000256" key="1">
    <source>
        <dbReference type="ARBA" id="ARBA00004370"/>
    </source>
</evidence>
<dbReference type="PROSITE" id="PS51178">
    <property type="entry name" value="PASTA"/>
    <property type="match status" value="1"/>
</dbReference>
<dbReference type="GO" id="GO:0071555">
    <property type="term" value="P:cell wall organization"/>
    <property type="evidence" value="ECO:0007669"/>
    <property type="project" value="TreeGrafter"/>
</dbReference>
<comment type="caution">
    <text evidence="6">The sequence shown here is derived from an EMBL/GenBank/DDBJ whole genome shotgun (WGS) entry which is preliminary data.</text>
</comment>
<dbReference type="Gene3D" id="3.90.1310.10">
    <property type="entry name" value="Penicillin-binding protein 2a (Domain 2)"/>
    <property type="match status" value="1"/>
</dbReference>
<sequence length="713" mass="77447">MNQFKSAKIAYVIFALVIFSLVANIVYLGLTGKHLISDNDIAAFAQSRGKAETVEYADRGEIFTSDNEIVATNVKKYKLIAVLSSSRINFSDKAAYVEDIVATANAIGPIIGMDPTTMAQQMQEKAAAGAYQVEFGNYGNNLSASVKKQIEDTGLPGLEFEDSNTRNYPYGDFCSYIIGYAKSSEKDSVKQLVGEMGLEAIYDDTLAGENGYKVYQMDSKGYVLPDGILEEKDAVNGQDIYLTINSSLQRELDYQLANEAAAAGASKASCTIMEAKTGKILATSTYPSFNPNERNISDYKNFLFDTAYECGSVFKTFVYASSIESGLYSGEATYESGQYDYGASRPIRDHNNGAGWGTITYNEGFYRSSNVAICNLLERGYTNREDVEQVYEDLGFFQSSTVDGFDAAAGVALYKTDSSRAAYLTTGFGQGSTVTSLQLLKAYSAFANDGKTVDPYLVERIVDTETNEVTYATKTNYSKQIFSSQTVQQIRDLLKGVVSDETGTGKKFALTNGVQMIGKTGTGQLVENGAYSTTSYTKSFMGMAPYEDPQIIVNIVFQGPDNDTTQHQANVIQNVMPTALSIVSSYNAPETTSTSDGDYKLDSFINQSASFVKSKLESKSINVQLIGNGSTVLEQYPEAKTKVTKNDRVFLKTESTDITLPNFVGWSRKDISTYASLSGLNITIQGDSGQVAAQSLPEGTLVHAGDTITIALQ</sequence>
<organism evidence="6 7">
    <name type="scientific">Candidatus Erysipelatoclostridium merdavium</name>
    <dbReference type="NCBI Taxonomy" id="2838566"/>
    <lineage>
        <taxon>Bacteria</taxon>
        <taxon>Bacillati</taxon>
        <taxon>Bacillota</taxon>
        <taxon>Erysipelotrichia</taxon>
        <taxon>Erysipelotrichales</taxon>
        <taxon>Erysipelotrichales incertae sedis</taxon>
    </lineage>
</organism>
<keyword evidence="3 4" id="KW-0472">Membrane</keyword>
<dbReference type="GO" id="GO:0005886">
    <property type="term" value="C:plasma membrane"/>
    <property type="evidence" value="ECO:0007669"/>
    <property type="project" value="TreeGrafter"/>
</dbReference>
<evidence type="ECO:0000313" key="6">
    <source>
        <dbReference type="EMBL" id="HIX82044.1"/>
    </source>
</evidence>
<evidence type="ECO:0000259" key="5">
    <source>
        <dbReference type="PROSITE" id="PS51178"/>
    </source>
</evidence>
<dbReference type="EMBL" id="DXET01000192">
    <property type="protein sequence ID" value="HIX82044.1"/>
    <property type="molecule type" value="Genomic_DNA"/>
</dbReference>
<dbReference type="AlphaFoldDB" id="A0A9D1XMF4"/>
<name>A0A9D1XMF4_9FIRM</name>
<gene>
    <name evidence="6" type="ORF">H9980_08760</name>
</gene>
<dbReference type="Gene3D" id="3.30.70.2110">
    <property type="match status" value="1"/>
</dbReference>
<dbReference type="SUPFAM" id="SSF54184">
    <property type="entry name" value="Penicillin-binding protein 2x (pbp-2x), c-terminal domain"/>
    <property type="match status" value="2"/>
</dbReference>
<reference evidence="6" key="1">
    <citation type="journal article" date="2021" name="PeerJ">
        <title>Extensive microbial diversity within the chicken gut microbiome revealed by metagenomics and culture.</title>
        <authorList>
            <person name="Gilroy R."/>
            <person name="Ravi A."/>
            <person name="Getino M."/>
            <person name="Pursley I."/>
            <person name="Horton D.L."/>
            <person name="Alikhan N.F."/>
            <person name="Baker D."/>
            <person name="Gharbi K."/>
            <person name="Hall N."/>
            <person name="Watson M."/>
            <person name="Adriaenssens E.M."/>
            <person name="Foster-Nyarko E."/>
            <person name="Jarju S."/>
            <person name="Secka A."/>
            <person name="Antonio M."/>
            <person name="Oren A."/>
            <person name="Chaudhuri R.R."/>
            <person name="La Ragione R."/>
            <person name="Hildebrand F."/>
            <person name="Pallen M.J."/>
        </authorList>
    </citation>
    <scope>NUCLEOTIDE SEQUENCE</scope>
    <source>
        <strain evidence="6">ChiGjej1B1-14440</strain>
    </source>
</reference>
<feature type="domain" description="PASTA" evidence="5">
    <location>
        <begin position="594"/>
        <end position="655"/>
    </location>
</feature>
<dbReference type="Gene3D" id="3.40.710.10">
    <property type="entry name" value="DD-peptidase/beta-lactamase superfamily"/>
    <property type="match status" value="1"/>
</dbReference>
<evidence type="ECO:0000256" key="2">
    <source>
        <dbReference type="ARBA" id="ARBA00007171"/>
    </source>
</evidence>
<dbReference type="InterPro" id="IPR050515">
    <property type="entry name" value="Beta-lactam/transpept"/>
</dbReference>
<dbReference type="SUPFAM" id="SSF56519">
    <property type="entry name" value="Penicillin binding protein dimerisation domain"/>
    <property type="match status" value="1"/>
</dbReference>
<comment type="similarity">
    <text evidence="2">Belongs to the transpeptidase family.</text>
</comment>
<dbReference type="GO" id="GO:0008658">
    <property type="term" value="F:penicillin binding"/>
    <property type="evidence" value="ECO:0007669"/>
    <property type="project" value="InterPro"/>
</dbReference>
<keyword evidence="4" id="KW-1133">Transmembrane helix</keyword>
<dbReference type="Gene3D" id="2.20.70.70">
    <property type="match status" value="1"/>
</dbReference>
<dbReference type="Pfam" id="PF03717">
    <property type="entry name" value="PBP_dimer"/>
    <property type="match status" value="1"/>
</dbReference>
<dbReference type="InterPro" id="IPR036138">
    <property type="entry name" value="PBP_dimer_sf"/>
</dbReference>
<accession>A0A9D1XMF4</accession>
<dbReference type="Pfam" id="PF00905">
    <property type="entry name" value="Transpeptidase"/>
    <property type="match status" value="1"/>
</dbReference>
<dbReference type="CDD" id="cd06576">
    <property type="entry name" value="PASTA_Pbp2x-like_1"/>
    <property type="match status" value="1"/>
</dbReference>
<dbReference type="SUPFAM" id="SSF56601">
    <property type="entry name" value="beta-lactamase/transpeptidase-like"/>
    <property type="match status" value="1"/>
</dbReference>
<evidence type="ECO:0000256" key="4">
    <source>
        <dbReference type="SAM" id="Phobius"/>
    </source>
</evidence>
<dbReference type="InterPro" id="IPR005543">
    <property type="entry name" value="PASTA_dom"/>
</dbReference>
<dbReference type="InterPro" id="IPR012338">
    <property type="entry name" value="Beta-lactam/transpept-like"/>
</dbReference>
<dbReference type="SMART" id="SM00740">
    <property type="entry name" value="PASTA"/>
    <property type="match status" value="2"/>
</dbReference>
<dbReference type="PANTHER" id="PTHR30627">
    <property type="entry name" value="PEPTIDOGLYCAN D,D-TRANSPEPTIDASE"/>
    <property type="match status" value="1"/>
</dbReference>
<protein>
    <submittedName>
        <fullName evidence="6">Penicillin-binding protein</fullName>
    </submittedName>
</protein>
<proteinExistence type="inferred from homology"/>
<dbReference type="Proteomes" id="UP000886724">
    <property type="component" value="Unassembled WGS sequence"/>
</dbReference>
<keyword evidence="4" id="KW-0812">Transmembrane</keyword>
<evidence type="ECO:0000313" key="7">
    <source>
        <dbReference type="Proteomes" id="UP000886724"/>
    </source>
</evidence>
<feature type="transmembrane region" description="Helical" evidence="4">
    <location>
        <begin position="9"/>
        <end position="30"/>
    </location>
</feature>
<comment type="subcellular location">
    <subcellularLocation>
        <location evidence="1">Membrane</location>
    </subcellularLocation>
</comment>
<evidence type="ECO:0000256" key="3">
    <source>
        <dbReference type="ARBA" id="ARBA00023136"/>
    </source>
</evidence>
<dbReference type="InterPro" id="IPR005311">
    <property type="entry name" value="PBP_dimer"/>
</dbReference>
<reference evidence="6" key="2">
    <citation type="submission" date="2021-04" db="EMBL/GenBank/DDBJ databases">
        <authorList>
            <person name="Gilroy R."/>
        </authorList>
    </citation>
    <scope>NUCLEOTIDE SEQUENCE</scope>
    <source>
        <strain evidence="6">ChiGjej1B1-14440</strain>
    </source>
</reference>
<dbReference type="PANTHER" id="PTHR30627:SF26">
    <property type="entry name" value="PENICILLIN-BINDING PROTEIN 2B"/>
    <property type="match status" value="1"/>
</dbReference>
<dbReference type="Pfam" id="PF03793">
    <property type="entry name" value="PASTA"/>
    <property type="match status" value="2"/>
</dbReference>
<dbReference type="InterPro" id="IPR001460">
    <property type="entry name" value="PCN-bd_Tpept"/>
</dbReference>
<dbReference type="CDD" id="cd06575">
    <property type="entry name" value="PASTA_Pbp2x-like_2"/>
    <property type="match status" value="1"/>
</dbReference>